<evidence type="ECO:0000256" key="1">
    <source>
        <dbReference type="ARBA" id="ARBA00010075"/>
    </source>
</evidence>
<reference evidence="7 8" key="1">
    <citation type="submission" date="2018-08" db="EMBL/GenBank/DDBJ databases">
        <title>A genome reference for cultivated species of the human gut microbiota.</title>
        <authorList>
            <person name="Zou Y."/>
            <person name="Xue W."/>
            <person name="Luo G."/>
        </authorList>
    </citation>
    <scope>NUCLEOTIDE SEQUENCE [LARGE SCALE GENOMIC DNA]</scope>
    <source>
        <strain evidence="7 8">OF03-9BH</strain>
    </source>
</reference>
<comment type="caution">
    <text evidence="7">The sequence shown here is derived from an EMBL/GenBank/DDBJ whole genome shotgun (WGS) entry which is preliminary data.</text>
</comment>
<dbReference type="GO" id="GO:0004803">
    <property type="term" value="F:transposase activity"/>
    <property type="evidence" value="ECO:0007669"/>
    <property type="project" value="InterPro"/>
</dbReference>
<evidence type="ECO:0000256" key="4">
    <source>
        <dbReference type="ARBA" id="ARBA00023172"/>
    </source>
</evidence>
<keyword evidence="5" id="KW-0812">Transmembrane</keyword>
<dbReference type="InterPro" id="IPR047952">
    <property type="entry name" value="Transpos_IS4"/>
</dbReference>
<accession>A0A413H1E2</accession>
<dbReference type="InterPro" id="IPR002559">
    <property type="entry name" value="Transposase_11"/>
</dbReference>
<dbReference type="AlphaFoldDB" id="A0A413H1E2"/>
<dbReference type="OrthoDB" id="7327264at2"/>
<evidence type="ECO:0000256" key="3">
    <source>
        <dbReference type="ARBA" id="ARBA00023125"/>
    </source>
</evidence>
<dbReference type="PANTHER" id="PTHR33258:SF1">
    <property type="entry name" value="TRANSPOSASE INSL FOR INSERTION SEQUENCE ELEMENT IS186A-RELATED"/>
    <property type="match status" value="1"/>
</dbReference>
<evidence type="ECO:0000259" key="6">
    <source>
        <dbReference type="Pfam" id="PF01609"/>
    </source>
</evidence>
<evidence type="ECO:0000256" key="5">
    <source>
        <dbReference type="SAM" id="Phobius"/>
    </source>
</evidence>
<feature type="domain" description="Transposase IS4-like" evidence="6">
    <location>
        <begin position="227"/>
        <end position="460"/>
    </location>
</feature>
<sequence>MNRSPTVLRPVRAKASVFCYALTGRRDKHYSIPRALPSYGRKIFNLKSELFINMDRFINKNLPKISLYQPFHFHIVDNLMFINSLSFIFQSYLCPKIQPMALFNHKISLIEIIREIPDSALSRIARDSHVDYYCKLLSGKLIFYLLLYGMLRVDRLSQRGLSDAFSSPMFKLIFDTKGKKSVSRSSISDRLASIEIDFFAQAYDCIYTRFSSLYTSNEIERFHLQRIDSTLVSEASNKLSQGMTCGNAHEKKKMLKYTIGFDGTFASCFEMFNEESYASESLAMPKIILGHFRKVKDHACVYLFDRGLSSAGKLGLLNAEYGLHFVGRLNENRKLEIISKSPVREQDFTYGELLQDSQARIFGMEEKITRTGKTSRVLVLQPEIYRVVRFKPKNGEEDILLITNILDASADEIASMYKRRWDIEVFFRFLKQELNFSHFLSLNENGIQVVLYMTMITAMLVMIYKRENEIGYKTAVRRMGIELENLVMAILVVKSGGDLRKVDLPDP</sequence>
<feature type="transmembrane region" description="Helical" evidence="5">
    <location>
        <begin position="446"/>
        <end position="464"/>
    </location>
</feature>
<dbReference type="GO" id="GO:0006313">
    <property type="term" value="P:DNA transposition"/>
    <property type="evidence" value="ECO:0007669"/>
    <property type="project" value="InterPro"/>
</dbReference>
<evidence type="ECO:0000256" key="2">
    <source>
        <dbReference type="ARBA" id="ARBA00022578"/>
    </source>
</evidence>
<dbReference type="SUPFAM" id="SSF53098">
    <property type="entry name" value="Ribonuclease H-like"/>
    <property type="match status" value="1"/>
</dbReference>
<dbReference type="NCBIfam" id="NF033592">
    <property type="entry name" value="transpos_IS4_1"/>
    <property type="match status" value="1"/>
</dbReference>
<organism evidence="7 8">
    <name type="scientific">Bacteroides stercorirosoris</name>
    <dbReference type="NCBI Taxonomy" id="871324"/>
    <lineage>
        <taxon>Bacteria</taxon>
        <taxon>Pseudomonadati</taxon>
        <taxon>Bacteroidota</taxon>
        <taxon>Bacteroidia</taxon>
        <taxon>Bacteroidales</taxon>
        <taxon>Bacteroidaceae</taxon>
        <taxon>Bacteroides</taxon>
    </lineage>
</organism>
<dbReference type="PANTHER" id="PTHR33258">
    <property type="entry name" value="TRANSPOSASE INSL FOR INSERTION SEQUENCE ELEMENT IS186A-RELATED"/>
    <property type="match status" value="1"/>
</dbReference>
<keyword evidence="4" id="KW-0233">DNA recombination</keyword>
<protein>
    <submittedName>
        <fullName evidence="7">IS4 family transposase</fullName>
    </submittedName>
</protein>
<keyword evidence="3" id="KW-0238">DNA-binding</keyword>
<dbReference type="GO" id="GO:0003677">
    <property type="term" value="F:DNA binding"/>
    <property type="evidence" value="ECO:0007669"/>
    <property type="project" value="UniProtKB-KW"/>
</dbReference>
<evidence type="ECO:0000313" key="8">
    <source>
        <dbReference type="Proteomes" id="UP000286075"/>
    </source>
</evidence>
<keyword evidence="5" id="KW-0472">Membrane</keyword>
<keyword evidence="2" id="KW-0815">Transposition</keyword>
<dbReference type="Proteomes" id="UP000286075">
    <property type="component" value="Unassembled WGS sequence"/>
</dbReference>
<dbReference type="Pfam" id="PF01609">
    <property type="entry name" value="DDE_Tnp_1"/>
    <property type="match status" value="1"/>
</dbReference>
<name>A0A413H1E2_9BACE</name>
<evidence type="ECO:0000313" key="7">
    <source>
        <dbReference type="EMBL" id="RGX77248.1"/>
    </source>
</evidence>
<dbReference type="Gene3D" id="3.90.350.10">
    <property type="entry name" value="Transposase Inhibitor Protein From Tn5, Chain A, domain 1"/>
    <property type="match status" value="1"/>
</dbReference>
<dbReference type="InterPro" id="IPR012337">
    <property type="entry name" value="RNaseH-like_sf"/>
</dbReference>
<gene>
    <name evidence="7" type="ORF">DXA68_16650</name>
</gene>
<proteinExistence type="inferred from homology"/>
<keyword evidence="5" id="KW-1133">Transmembrane helix</keyword>
<comment type="similarity">
    <text evidence="1">Belongs to the transposase 11 family.</text>
</comment>
<dbReference type="EMBL" id="QSCF01000030">
    <property type="protein sequence ID" value="RGX77248.1"/>
    <property type="molecule type" value="Genomic_DNA"/>
</dbReference>